<keyword evidence="6 9" id="KW-0342">GTP-binding</keyword>
<feature type="binding site" evidence="9">
    <location>
        <begin position="56"/>
        <end position="60"/>
    </location>
    <ligand>
        <name>GTP</name>
        <dbReference type="ChEBI" id="CHEBI:37565"/>
        <label>1</label>
    </ligand>
</feature>
<feature type="binding site" evidence="9">
    <location>
        <begin position="291"/>
        <end position="294"/>
    </location>
    <ligand>
        <name>GTP</name>
        <dbReference type="ChEBI" id="CHEBI:37565"/>
        <label>2</label>
    </ligand>
</feature>
<gene>
    <name evidence="9" type="primary">der</name>
    <name evidence="13" type="ORF">HGG69_01425</name>
</gene>
<dbReference type="Gene3D" id="3.40.50.300">
    <property type="entry name" value="P-loop containing nucleotide triphosphate hydrolases"/>
    <property type="match status" value="2"/>
</dbReference>
<dbReference type="InterPro" id="IPR031166">
    <property type="entry name" value="G_ENGA"/>
</dbReference>
<protein>
    <recommendedName>
        <fullName evidence="2 9">GTPase Der</fullName>
    </recommendedName>
    <alternativeName>
        <fullName evidence="7 9">GTP-binding protein EngA</fullName>
    </alternativeName>
</protein>
<evidence type="ECO:0000259" key="12">
    <source>
        <dbReference type="PROSITE" id="PS51712"/>
    </source>
</evidence>
<feature type="domain" description="EngA-type G" evidence="12">
    <location>
        <begin position="3"/>
        <end position="166"/>
    </location>
</feature>
<dbReference type="PANTHER" id="PTHR43834">
    <property type="entry name" value="GTPASE DER"/>
    <property type="match status" value="1"/>
</dbReference>
<name>A0A858U3D3_9MOLU</name>
<keyword evidence="4 11" id="KW-0677">Repeat</keyword>
<proteinExistence type="inferred from homology"/>
<comment type="subunit">
    <text evidence="9">Associates with the 50S ribosomal subunit.</text>
</comment>
<evidence type="ECO:0000256" key="5">
    <source>
        <dbReference type="ARBA" id="ARBA00022741"/>
    </source>
</evidence>
<evidence type="ECO:0000256" key="9">
    <source>
        <dbReference type="HAMAP-Rule" id="MF_00195"/>
    </source>
</evidence>
<dbReference type="Pfam" id="PF14714">
    <property type="entry name" value="KH_dom-like"/>
    <property type="match status" value="1"/>
</dbReference>
<evidence type="ECO:0000256" key="10">
    <source>
        <dbReference type="PROSITE-ProRule" id="PRU01049"/>
    </source>
</evidence>
<dbReference type="PRINTS" id="PR00326">
    <property type="entry name" value="GTP1OBG"/>
</dbReference>
<dbReference type="SUPFAM" id="SSF52540">
    <property type="entry name" value="P-loop containing nucleoside triphosphate hydrolases"/>
    <property type="match status" value="2"/>
</dbReference>
<dbReference type="PANTHER" id="PTHR43834:SF6">
    <property type="entry name" value="GTPASE DER"/>
    <property type="match status" value="1"/>
</dbReference>
<dbReference type="NCBIfam" id="TIGR03594">
    <property type="entry name" value="GTPase_EngA"/>
    <property type="match status" value="1"/>
</dbReference>
<organism evidence="13 14">
    <name type="scientific">Mycoplasma phocoenae</name>
    <dbReference type="NCBI Taxonomy" id="754517"/>
    <lineage>
        <taxon>Bacteria</taxon>
        <taxon>Bacillati</taxon>
        <taxon>Mycoplasmatota</taxon>
        <taxon>Mollicutes</taxon>
        <taxon>Mycoplasmataceae</taxon>
        <taxon>Mycoplasma</taxon>
    </lineage>
</organism>
<evidence type="ECO:0000256" key="4">
    <source>
        <dbReference type="ARBA" id="ARBA00022737"/>
    </source>
</evidence>
<feature type="binding site" evidence="9">
    <location>
        <begin position="179"/>
        <end position="186"/>
    </location>
    <ligand>
        <name>GTP</name>
        <dbReference type="ChEBI" id="CHEBI:37565"/>
        <label>2</label>
    </ligand>
</feature>
<dbReference type="FunFam" id="3.40.50.300:FF:000040">
    <property type="entry name" value="GTPase Der"/>
    <property type="match status" value="1"/>
</dbReference>
<evidence type="ECO:0000256" key="6">
    <source>
        <dbReference type="ARBA" id="ARBA00023134"/>
    </source>
</evidence>
<dbReference type="CDD" id="cd01894">
    <property type="entry name" value="EngA1"/>
    <property type="match status" value="1"/>
</dbReference>
<dbReference type="EMBL" id="CP051481">
    <property type="protein sequence ID" value="QJG66980.1"/>
    <property type="molecule type" value="Genomic_DNA"/>
</dbReference>
<evidence type="ECO:0000256" key="2">
    <source>
        <dbReference type="ARBA" id="ARBA00020953"/>
    </source>
</evidence>
<dbReference type="AlphaFoldDB" id="A0A858U3D3"/>
<evidence type="ECO:0000256" key="8">
    <source>
        <dbReference type="ARBA" id="ARBA00053470"/>
    </source>
</evidence>
<evidence type="ECO:0000256" key="1">
    <source>
        <dbReference type="ARBA" id="ARBA00008279"/>
    </source>
</evidence>
<dbReference type="InterPro" id="IPR032859">
    <property type="entry name" value="KH_dom-like"/>
</dbReference>
<dbReference type="GO" id="GO:0042254">
    <property type="term" value="P:ribosome biogenesis"/>
    <property type="evidence" value="ECO:0007669"/>
    <property type="project" value="UniProtKB-KW"/>
</dbReference>
<evidence type="ECO:0000313" key="13">
    <source>
        <dbReference type="EMBL" id="QJG66980.1"/>
    </source>
</evidence>
<dbReference type="Proteomes" id="UP000501060">
    <property type="component" value="Chromosome"/>
</dbReference>
<dbReference type="InterPro" id="IPR006073">
    <property type="entry name" value="GTP-bd"/>
</dbReference>
<dbReference type="GO" id="GO:0043022">
    <property type="term" value="F:ribosome binding"/>
    <property type="evidence" value="ECO:0007669"/>
    <property type="project" value="TreeGrafter"/>
</dbReference>
<evidence type="ECO:0000313" key="14">
    <source>
        <dbReference type="Proteomes" id="UP000501060"/>
    </source>
</evidence>
<evidence type="ECO:0000256" key="3">
    <source>
        <dbReference type="ARBA" id="ARBA00022517"/>
    </source>
</evidence>
<dbReference type="RefSeq" id="WP_169605031.1">
    <property type="nucleotide sequence ID" value="NZ_CP051481.1"/>
</dbReference>
<dbReference type="Gene3D" id="3.30.300.20">
    <property type="match status" value="1"/>
</dbReference>
<evidence type="ECO:0000256" key="7">
    <source>
        <dbReference type="ARBA" id="ARBA00032345"/>
    </source>
</evidence>
<keyword evidence="3 9" id="KW-0690">Ribosome biogenesis</keyword>
<feature type="domain" description="EngA-type G" evidence="12">
    <location>
        <begin position="173"/>
        <end position="348"/>
    </location>
</feature>
<dbReference type="GO" id="GO:0005525">
    <property type="term" value="F:GTP binding"/>
    <property type="evidence" value="ECO:0007669"/>
    <property type="project" value="UniProtKB-UniRule"/>
</dbReference>
<feature type="binding site" evidence="9">
    <location>
        <begin position="226"/>
        <end position="230"/>
    </location>
    <ligand>
        <name>GTP</name>
        <dbReference type="ChEBI" id="CHEBI:37565"/>
        <label>2</label>
    </ligand>
</feature>
<comment type="similarity">
    <text evidence="1 9 10 11">Belongs to the TRAFAC class TrmE-Era-EngA-EngB-Septin-like GTPase superfamily. EngA (Der) GTPase family.</text>
</comment>
<dbReference type="FunFam" id="3.30.300.20:FF:000004">
    <property type="entry name" value="GTPase Der"/>
    <property type="match status" value="1"/>
</dbReference>
<dbReference type="NCBIfam" id="TIGR00231">
    <property type="entry name" value="small_GTP"/>
    <property type="match status" value="2"/>
</dbReference>
<dbReference type="SMART" id="SM00382">
    <property type="entry name" value="AAA"/>
    <property type="match status" value="2"/>
</dbReference>
<dbReference type="CDD" id="cd01895">
    <property type="entry name" value="EngA2"/>
    <property type="match status" value="1"/>
</dbReference>
<dbReference type="PIRSF" id="PIRSF006485">
    <property type="entry name" value="GTP-binding_EngA"/>
    <property type="match status" value="1"/>
</dbReference>
<sequence length="438" mass="49891">MKDLVAIVGKPNVGKSTLFNKLINKRKAIVHDTPGVTRDRIYDEASWAGVDFKIVDTGGITVFTDDKMQDQITIQAQIAIEEASIIVFMLDGTQDLTKEDYYVANLLRKSNKKCLLAVNKLEGQRGIFDPIFYSLGFDEIFAISSIHGEGLGELLDSIVEKVDKNNQDEDKKFKLSILGKPNVGKSSLLNAIAGSYRSIVSDVSGTTRDSVSEIISIKGEEFEIIDTAGIKRKSKLVESVEHYALMRALNSLEESDLTLLVLDATENMSHFHKRIIGFAYEQRKPLIIVVNKWDLIEKDTYTMSKFKEILKEELKFVDWAPIVFISAKYNQRLDKLKDTIVKVKVNMERKIPTHKLNEVLVMMQIVNPASSIKGKRLNIKFMQQVEAKIPTFVLHVNNRDYAHFSYLRYVENQIRMNFDFEGTPINILLRSKNEDKDE</sequence>
<dbReference type="InterPro" id="IPR027417">
    <property type="entry name" value="P-loop_NTPase"/>
</dbReference>
<evidence type="ECO:0000256" key="11">
    <source>
        <dbReference type="RuleBase" id="RU004481"/>
    </source>
</evidence>
<keyword evidence="14" id="KW-1185">Reference proteome</keyword>
<dbReference type="FunFam" id="3.40.50.300:FF:000057">
    <property type="entry name" value="GTPase Der"/>
    <property type="match status" value="1"/>
</dbReference>
<dbReference type="HAMAP" id="MF_00195">
    <property type="entry name" value="GTPase_Der"/>
    <property type="match status" value="1"/>
</dbReference>
<keyword evidence="5 9" id="KW-0547">Nucleotide-binding</keyword>
<reference evidence="13 14" key="1">
    <citation type="submission" date="2020-04" db="EMBL/GenBank/DDBJ databases">
        <title>Novel Mycoplasma species detected in Phocoena phocoena (harbor porpoise) from the USA.</title>
        <authorList>
            <person name="Volokhov D.V."/>
        </authorList>
    </citation>
    <scope>NUCLEOTIDE SEQUENCE [LARGE SCALE GENOMIC DNA]</scope>
    <source>
        <strain evidence="13 14">Phocoena C-264-GEN</strain>
    </source>
</reference>
<feature type="binding site" evidence="9">
    <location>
        <begin position="9"/>
        <end position="16"/>
    </location>
    <ligand>
        <name>GTP</name>
        <dbReference type="ChEBI" id="CHEBI:37565"/>
        <label>1</label>
    </ligand>
</feature>
<comment type="function">
    <text evidence="8 9 11">GTPase that plays an essential role in the late steps of ribosome biogenesis.</text>
</comment>
<dbReference type="InterPro" id="IPR016484">
    <property type="entry name" value="GTPase_Der"/>
</dbReference>
<feature type="binding site" evidence="9">
    <location>
        <begin position="119"/>
        <end position="122"/>
    </location>
    <ligand>
        <name>GTP</name>
        <dbReference type="ChEBI" id="CHEBI:37565"/>
        <label>1</label>
    </ligand>
</feature>
<dbReference type="PROSITE" id="PS51712">
    <property type="entry name" value="G_ENGA"/>
    <property type="match status" value="2"/>
</dbReference>
<dbReference type="InterPro" id="IPR003593">
    <property type="entry name" value="AAA+_ATPase"/>
</dbReference>
<dbReference type="InterPro" id="IPR005225">
    <property type="entry name" value="Small_GTP-bd"/>
</dbReference>
<dbReference type="InterPro" id="IPR015946">
    <property type="entry name" value="KH_dom-like_a/b"/>
</dbReference>
<dbReference type="KEGG" id="mphe:HGG69_01425"/>
<dbReference type="Pfam" id="PF01926">
    <property type="entry name" value="MMR_HSR1"/>
    <property type="match status" value="2"/>
</dbReference>
<dbReference type="SMART" id="SM00173">
    <property type="entry name" value="RAS"/>
    <property type="match status" value="1"/>
</dbReference>
<accession>A0A858U3D3</accession>